<dbReference type="Proteomes" id="UP000179807">
    <property type="component" value="Unassembled WGS sequence"/>
</dbReference>
<keyword evidence="2" id="KW-1185">Reference proteome</keyword>
<evidence type="ECO:0000313" key="2">
    <source>
        <dbReference type="Proteomes" id="UP000179807"/>
    </source>
</evidence>
<name>A0A1J4KH62_9EUKA</name>
<comment type="caution">
    <text evidence="1">The sequence shown here is derived from an EMBL/GenBank/DDBJ whole genome shotgun (WGS) entry which is preliminary data.</text>
</comment>
<reference evidence="1" key="1">
    <citation type="submission" date="2016-10" db="EMBL/GenBank/DDBJ databases">
        <authorList>
            <person name="Benchimol M."/>
            <person name="Almeida L.G."/>
            <person name="Vasconcelos A.T."/>
            <person name="Perreira-Neves A."/>
            <person name="Rosa I.A."/>
            <person name="Tasca T."/>
            <person name="Bogo M.R."/>
            <person name="de Souza W."/>
        </authorList>
    </citation>
    <scope>NUCLEOTIDE SEQUENCE [LARGE SCALE GENOMIC DNA]</scope>
    <source>
        <strain evidence="1">K</strain>
    </source>
</reference>
<dbReference type="VEuPathDB" id="TrichDB:TRFO_22103"/>
<protein>
    <submittedName>
        <fullName evidence="1">Uncharacterized protein</fullName>
    </submittedName>
</protein>
<proteinExistence type="predicted"/>
<dbReference type="EMBL" id="MLAK01000647">
    <property type="protein sequence ID" value="OHT09172.1"/>
    <property type="molecule type" value="Genomic_DNA"/>
</dbReference>
<evidence type="ECO:0000313" key="1">
    <source>
        <dbReference type="EMBL" id="OHT09172.1"/>
    </source>
</evidence>
<dbReference type="RefSeq" id="XP_068362308.1">
    <property type="nucleotide sequence ID" value="XM_068502366.1"/>
</dbReference>
<sequence length="1555" mass="182398">MKLNTKAFVESQIVHQLLNNHTTKYAIIYPIYDPTADISILKNIVEYGSPQIWTPTEKSQLYYRIQWRAYTILRYFNISIELNQNFYLTVLSSDLTPIATLVYATLTLPESYKLNDSVAIRFCDALKNFRKLHKNLCLSLKPSILKTLQNLPMKFLFEQFGISLLELFNHSEMLNIETIQNFPFDEVTKENFSNVFLIDLCFLSNKRVIKTLQSLYVDSDFYQDQILHFLNSSAYRKKHFVDYFFQLFRTQRMNSSLDFLKQIVPYFRVAISASASAIPRDCVGIPILEDLFQRMINDNEIVTYISQYIGKQIDLNSFLNHSLPFILLPVLKNDILFMKEKIKTKLFVMNDLDWKSDISFLFAYNAISDAFRVLIDSEKRNFSTLIKCIPDQGIKELTLNMIFSMLFIKRKENNTFIANLDKLRLILSEILEVYHSNDYSELSSVNLAKNDSYQNDNQDEKIPDFIQSAGLRIAYADSFSITKFEELLIPSNLIISKLIDNEIFDFPHSEKQKTLITLAKYLIDPDSQSDDNLVKLERFLSYKKVDPPNYDFIEDECILKEVYNRASKYKNGRYNDNENPLDITMGKRIRSIIERKDLFSFPHFEEFKFSPLFQRFIDYESLYKKLMENSVEKDEVSPVKIVNLIVETNLLNSWEEVDAVLCSQHSLSLILYYSNSLDIQSKLFDLIAKKNKQVAYSIFYEKIVNKKLDLEQLNDAIRRLKKSEGLKRHLSLEGNSLTLIGKDVSLDSFSFDKNNSENPFDRFLAEKIEEYAEINYDDFFSLEISVSEKDEALIEINEVEYVDIIEKKLKKKPIDYDFLNDWYLRRPRTFCRTIEKHFKHLTLSNIRNILPYSTFESIILLEQIGIQNVSNKIEVIKKLIQIKEFQTLYLFIHEFDYVEDGMKLLKREIIKVDRELYDKYIENLNNQSSELLSELEVFMRTRLFIPSQKDNNRKEKEKELLDNINNCYDVSELVTELQHFDKSFLNSRIVNEIFSKTISLISRITIFESVNEELETSLELTRLGRQLSKIHIHSMTLTYDGGSDEVKINVNDYHKIDVIIAYINKLWLSRFNVTNDLKDFVSKESAEIYIQNCINYDSMQLLIDFLSVWSIDGYGFLMQRSILPFKLSLFSDGIESLNFAFSNKLARINPSFIYYLDKLETALGLSLLFDVRKKENNSLNDVSIYKKAIDVIQNNGGLLYGSPQIEALEMILQKLHKKSHLIKYYSIAGNYEKAFEIFDLVSSKKQREIFNLAIVFPSLSFQNWNSFWRYLKYHLTSRNKELLLNLCDYLKTHKMIRSVFDVLTKLQMNSEAIKTVLNSYNSIENWNERIIFHSLLEDIVKKEINRIQSNDTFGKNKEKEIYSIEELISLEKKLHYQNYLKNYCLSKEIEYEEHLDMFKNDSSAFSVAVWMLKKGEVDFVLDMVQYSNFTIEQVSDCLVEFLNHDNAFGDYFLSIQSINEQSYAVVVIFVFNSIHKLISNPKIESELISKKINKPDIQCQLYIKIGFFKEALNIASKMKSESLYRRLKVAAEAAGETKIVAKCDKFLARASPKKK</sequence>
<gene>
    <name evidence="1" type="ORF">TRFO_22103</name>
</gene>
<organism evidence="1 2">
    <name type="scientific">Tritrichomonas foetus</name>
    <dbReference type="NCBI Taxonomy" id="1144522"/>
    <lineage>
        <taxon>Eukaryota</taxon>
        <taxon>Metamonada</taxon>
        <taxon>Parabasalia</taxon>
        <taxon>Tritrichomonadida</taxon>
        <taxon>Tritrichomonadidae</taxon>
        <taxon>Tritrichomonas</taxon>
    </lineage>
</organism>
<dbReference type="GeneID" id="94837070"/>
<accession>A0A1J4KH62</accession>